<organism evidence="2 3">
    <name type="scientific">Adineta steineri</name>
    <dbReference type="NCBI Taxonomy" id="433720"/>
    <lineage>
        <taxon>Eukaryota</taxon>
        <taxon>Metazoa</taxon>
        <taxon>Spiralia</taxon>
        <taxon>Gnathifera</taxon>
        <taxon>Rotifera</taxon>
        <taxon>Eurotatoria</taxon>
        <taxon>Bdelloidea</taxon>
        <taxon>Adinetida</taxon>
        <taxon>Adinetidae</taxon>
        <taxon>Adineta</taxon>
    </lineage>
</organism>
<sequence length="150" mass="17030">MYSCWFHYLVIGTTASDVWFYNSGRNWRKLVQTTNDSPHQTARWIAPGQWSHFDVSEGWSGNWRVPDKDGRGTLFEFNNGRNGGNSYYDISVIDRYNVPMNVVGPNERGQGQINFGCWGKPCGQGYNVATDNWATHGTTQTNGQYYVTLG</sequence>
<accession>A0A819GR95</accession>
<comment type="caution">
    <text evidence="2">The sequence shown here is derived from an EMBL/GenBank/DDBJ whole genome shotgun (WGS) entry which is preliminary data.</text>
</comment>
<evidence type="ECO:0000313" key="3">
    <source>
        <dbReference type="Proteomes" id="UP000663844"/>
    </source>
</evidence>
<reference evidence="2" key="1">
    <citation type="submission" date="2021-02" db="EMBL/GenBank/DDBJ databases">
        <authorList>
            <person name="Nowell W R."/>
        </authorList>
    </citation>
    <scope>NUCLEOTIDE SEQUENCE</scope>
</reference>
<dbReference type="EMBL" id="CAJNOG010000022">
    <property type="protein sequence ID" value="CAF0777830.1"/>
    <property type="molecule type" value="Genomic_DNA"/>
</dbReference>
<protein>
    <submittedName>
        <fullName evidence="2">Uncharacterized protein</fullName>
    </submittedName>
</protein>
<dbReference type="Gene3D" id="2.60.110.10">
    <property type="entry name" value="Thaumatin"/>
    <property type="match status" value="1"/>
</dbReference>
<gene>
    <name evidence="1" type="ORF">JYZ213_LOCUS3995</name>
    <name evidence="2" type="ORF">OXD698_LOCUS23040</name>
</gene>
<proteinExistence type="predicted"/>
<dbReference type="EMBL" id="CAJOAZ010002012">
    <property type="protein sequence ID" value="CAF3883819.1"/>
    <property type="molecule type" value="Genomic_DNA"/>
</dbReference>
<name>A0A819GR95_9BILA</name>
<evidence type="ECO:0000313" key="2">
    <source>
        <dbReference type="EMBL" id="CAF3883819.1"/>
    </source>
</evidence>
<dbReference type="Proteomes" id="UP000663845">
    <property type="component" value="Unassembled WGS sequence"/>
</dbReference>
<dbReference type="InterPro" id="IPR037176">
    <property type="entry name" value="Osmotin/thaumatin-like_sf"/>
</dbReference>
<dbReference type="AlphaFoldDB" id="A0A819GR95"/>
<evidence type="ECO:0000313" key="1">
    <source>
        <dbReference type="EMBL" id="CAF0777830.1"/>
    </source>
</evidence>
<dbReference type="Proteomes" id="UP000663844">
    <property type="component" value="Unassembled WGS sequence"/>
</dbReference>
<dbReference type="SUPFAM" id="SSF49870">
    <property type="entry name" value="Osmotin, thaumatin-like protein"/>
    <property type="match status" value="1"/>
</dbReference>